<sequence length="204" mass="22707">MELKKNQKIAKTITSVMSKVFNCITEELQKFIAAQHLFFVGSAPLSSTGHVNLSPKGLESFRILSPNRVGYLDVTGSGNETSAHLQENGRITFMFCAFQEPASILRLYGQGKTILPNSPEWNSLYSLFSPVPGTRQIIVADIERVQTSCGFGVPLYEYQGQRETLVNWASKKGEEGIREYQQQKNIMSIDGLLTPLSKIQNSVD</sequence>
<organism evidence="2 3">
    <name type="scientific">Trichormus variabilis SAG 1403-4b</name>
    <dbReference type="NCBI Taxonomy" id="447716"/>
    <lineage>
        <taxon>Bacteria</taxon>
        <taxon>Bacillati</taxon>
        <taxon>Cyanobacteriota</taxon>
        <taxon>Cyanophyceae</taxon>
        <taxon>Nostocales</taxon>
        <taxon>Nostocaceae</taxon>
        <taxon>Trichormus</taxon>
    </lineage>
</organism>
<dbReference type="PANTHER" id="PTHR39336">
    <property type="entry name" value="PYRIDOXAMINE PHOSPHATE OXIDASE FAMILY PROTEIN (AFU_ORTHOLOGUE AFUA_6G11440)"/>
    <property type="match status" value="1"/>
</dbReference>
<evidence type="ECO:0000313" key="2">
    <source>
        <dbReference type="EMBL" id="RUS95404.1"/>
    </source>
</evidence>
<dbReference type="AlphaFoldDB" id="A0A3S5K322"/>
<dbReference type="InterPro" id="IPR011576">
    <property type="entry name" value="Pyridox_Oxase_N"/>
</dbReference>
<dbReference type="Proteomes" id="UP000276103">
    <property type="component" value="Unassembled WGS sequence"/>
</dbReference>
<dbReference type="Gene3D" id="2.30.110.10">
    <property type="entry name" value="Electron Transport, Fmn-binding Protein, Chain A"/>
    <property type="match status" value="1"/>
</dbReference>
<feature type="domain" description="Pyridoxamine 5'-phosphate oxidase N-terminal" evidence="1">
    <location>
        <begin position="24"/>
        <end position="149"/>
    </location>
</feature>
<gene>
    <name evidence="2" type="ORF">DSM107003_31070</name>
</gene>
<comment type="caution">
    <text evidence="2">The sequence shown here is derived from an EMBL/GenBank/DDBJ whole genome shotgun (WGS) entry which is preliminary data.</text>
</comment>
<dbReference type="Pfam" id="PF01243">
    <property type="entry name" value="PNPOx_N"/>
    <property type="match status" value="1"/>
</dbReference>
<accession>A0A3S5K322</accession>
<keyword evidence="3" id="KW-1185">Reference proteome</keyword>
<dbReference type="SUPFAM" id="SSF50475">
    <property type="entry name" value="FMN-binding split barrel"/>
    <property type="match status" value="1"/>
</dbReference>
<proteinExistence type="predicted"/>
<dbReference type="PANTHER" id="PTHR39336:SF1">
    <property type="entry name" value="PYRIDOXAMINE PHOSPHATE OXIDASE FAMILY PROTEIN (AFU_ORTHOLOGUE AFUA_6G11440)"/>
    <property type="match status" value="1"/>
</dbReference>
<evidence type="ECO:0000313" key="3">
    <source>
        <dbReference type="Proteomes" id="UP000276103"/>
    </source>
</evidence>
<protein>
    <submittedName>
        <fullName evidence="2">Pyridoxamine 5'-phosphate oxidase</fullName>
    </submittedName>
</protein>
<dbReference type="InterPro" id="IPR012349">
    <property type="entry name" value="Split_barrel_FMN-bd"/>
</dbReference>
<name>A0A3S5K322_ANAVA</name>
<evidence type="ECO:0000259" key="1">
    <source>
        <dbReference type="Pfam" id="PF01243"/>
    </source>
</evidence>
<reference evidence="2 3" key="1">
    <citation type="journal article" date="2019" name="Genome Biol. Evol.">
        <title>Day and night: Metabolic profiles and evolutionary relationships of six axenic non-marine cyanobacteria.</title>
        <authorList>
            <person name="Will S.E."/>
            <person name="Henke P."/>
            <person name="Boedeker C."/>
            <person name="Huang S."/>
            <person name="Brinkmann H."/>
            <person name="Rohde M."/>
            <person name="Jarek M."/>
            <person name="Friedl T."/>
            <person name="Seufert S."/>
            <person name="Schumacher M."/>
            <person name="Overmann J."/>
            <person name="Neumann-Schaal M."/>
            <person name="Petersen J."/>
        </authorList>
    </citation>
    <scope>NUCLEOTIDE SEQUENCE [LARGE SCALE GENOMIC DNA]</scope>
    <source>
        <strain evidence="2 3">SAG 1403-4b</strain>
    </source>
</reference>
<dbReference type="EMBL" id="RSCM01000010">
    <property type="protein sequence ID" value="RUS95404.1"/>
    <property type="molecule type" value="Genomic_DNA"/>
</dbReference>